<evidence type="ECO:0000313" key="2">
    <source>
        <dbReference type="EMBL" id="CAA2980250.1"/>
    </source>
</evidence>
<keyword evidence="1" id="KW-0472">Membrane</keyword>
<comment type="caution">
    <text evidence="2">The sequence shown here is derived from an EMBL/GenBank/DDBJ whole genome shotgun (WGS) entry which is preliminary data.</text>
</comment>
<accession>A0A8S0RM22</accession>
<feature type="transmembrane region" description="Helical" evidence="1">
    <location>
        <begin position="142"/>
        <end position="160"/>
    </location>
</feature>
<keyword evidence="1" id="KW-0812">Transmembrane</keyword>
<reference evidence="2 3" key="1">
    <citation type="submission" date="2019-12" db="EMBL/GenBank/DDBJ databases">
        <authorList>
            <person name="Alioto T."/>
            <person name="Alioto T."/>
            <person name="Gomez Garrido J."/>
        </authorList>
    </citation>
    <scope>NUCLEOTIDE SEQUENCE [LARGE SCALE GENOMIC DNA]</scope>
</reference>
<dbReference type="Proteomes" id="UP000594638">
    <property type="component" value="Unassembled WGS sequence"/>
</dbReference>
<keyword evidence="1" id="KW-1133">Transmembrane helix</keyword>
<gene>
    <name evidence="2" type="ORF">OLEA9_A113465</name>
</gene>
<dbReference type="AlphaFoldDB" id="A0A8S0RM22"/>
<evidence type="ECO:0000256" key="1">
    <source>
        <dbReference type="SAM" id="Phobius"/>
    </source>
</evidence>
<feature type="transmembrane region" description="Helical" evidence="1">
    <location>
        <begin position="75"/>
        <end position="100"/>
    </location>
</feature>
<sequence>MSAARKTLLDISTGSAHCHCAQSGVIEIVVANFGTGGNVAGPNVDGGGVSIDGGQKWLVVMVISVMTNRRRFCIVLQWSVMVTVMVIVMVCGGDLMFVWWRSGGGVCMATTVAICGGVWCCGSDGHLWKNVVLVCGGDDLGWLPWLWTVIMAPNYGAGVWRR</sequence>
<name>A0A8S0RM22_OLEEU</name>
<dbReference type="Gramene" id="OE9A113465T1">
    <property type="protein sequence ID" value="OE9A113465C1"/>
    <property type="gene ID" value="OE9A113465"/>
</dbReference>
<organism evidence="2 3">
    <name type="scientific">Olea europaea subsp. europaea</name>
    <dbReference type="NCBI Taxonomy" id="158383"/>
    <lineage>
        <taxon>Eukaryota</taxon>
        <taxon>Viridiplantae</taxon>
        <taxon>Streptophyta</taxon>
        <taxon>Embryophyta</taxon>
        <taxon>Tracheophyta</taxon>
        <taxon>Spermatophyta</taxon>
        <taxon>Magnoliopsida</taxon>
        <taxon>eudicotyledons</taxon>
        <taxon>Gunneridae</taxon>
        <taxon>Pentapetalae</taxon>
        <taxon>asterids</taxon>
        <taxon>lamiids</taxon>
        <taxon>Lamiales</taxon>
        <taxon>Oleaceae</taxon>
        <taxon>Oleeae</taxon>
        <taxon>Olea</taxon>
    </lineage>
</organism>
<evidence type="ECO:0000313" key="3">
    <source>
        <dbReference type="Proteomes" id="UP000594638"/>
    </source>
</evidence>
<proteinExistence type="predicted"/>
<dbReference type="EMBL" id="CACTIH010003644">
    <property type="protein sequence ID" value="CAA2980250.1"/>
    <property type="molecule type" value="Genomic_DNA"/>
</dbReference>
<protein>
    <recommendedName>
        <fullName evidence="4">Transmembrane protein</fullName>
    </recommendedName>
</protein>
<evidence type="ECO:0008006" key="4">
    <source>
        <dbReference type="Google" id="ProtNLM"/>
    </source>
</evidence>
<keyword evidence="3" id="KW-1185">Reference proteome</keyword>